<dbReference type="Proteomes" id="UP000683360">
    <property type="component" value="Unassembled WGS sequence"/>
</dbReference>
<name>A0A8S3Q2B3_MYTED</name>
<proteinExistence type="predicted"/>
<organism evidence="1 2">
    <name type="scientific">Mytilus edulis</name>
    <name type="common">Blue mussel</name>
    <dbReference type="NCBI Taxonomy" id="6550"/>
    <lineage>
        <taxon>Eukaryota</taxon>
        <taxon>Metazoa</taxon>
        <taxon>Spiralia</taxon>
        <taxon>Lophotrochozoa</taxon>
        <taxon>Mollusca</taxon>
        <taxon>Bivalvia</taxon>
        <taxon>Autobranchia</taxon>
        <taxon>Pteriomorphia</taxon>
        <taxon>Mytilida</taxon>
        <taxon>Mytiloidea</taxon>
        <taxon>Mytilidae</taxon>
        <taxon>Mytilinae</taxon>
        <taxon>Mytilus</taxon>
    </lineage>
</organism>
<dbReference type="OrthoDB" id="6156909at2759"/>
<comment type="caution">
    <text evidence="1">The sequence shown here is derived from an EMBL/GenBank/DDBJ whole genome shotgun (WGS) entry which is preliminary data.</text>
</comment>
<dbReference type="EMBL" id="CAJPWZ010000281">
    <property type="protein sequence ID" value="CAG2188964.1"/>
    <property type="molecule type" value="Genomic_DNA"/>
</dbReference>
<keyword evidence="2" id="KW-1185">Reference proteome</keyword>
<evidence type="ECO:0000313" key="1">
    <source>
        <dbReference type="EMBL" id="CAG2188964.1"/>
    </source>
</evidence>
<dbReference type="AlphaFoldDB" id="A0A8S3Q2B3"/>
<reference evidence="1" key="1">
    <citation type="submission" date="2021-03" db="EMBL/GenBank/DDBJ databases">
        <authorList>
            <person name="Bekaert M."/>
        </authorList>
    </citation>
    <scope>NUCLEOTIDE SEQUENCE</scope>
</reference>
<evidence type="ECO:0000313" key="2">
    <source>
        <dbReference type="Proteomes" id="UP000683360"/>
    </source>
</evidence>
<protein>
    <recommendedName>
        <fullName evidence="3">C2H2-type domain-containing protein</fullName>
    </recommendedName>
</protein>
<sequence>MSKGSVYKIIFHYQLNRVLIMEDLISIMVTRPVYNQFQTILIEAQFTSDGLMKHFFHLYYRSLNQKSREDRTDNQIILKQSGEIISVDWLSTFPKDISVNVTVPDLLNAETEYTDKINESHKGSAQQQTLVCNVCQFKTKGIKKFKNHIRKHTEKQISSPCQGETILDDSNLKFHIQSNHETTNENRNSNLINGDEEMHDTNKEHLPFQKENGSGDGSNHFNLETTLNMHRDNAVNCGMEENLKQMMLIKGDNRIKRLQDPESSESAFILQDDTEKGRVDIKQLYSKVKMKRKGFFCNLCFKTFPRFGIFWNIETCVSKGV</sequence>
<gene>
    <name evidence="1" type="ORF">MEDL_4350</name>
</gene>
<accession>A0A8S3Q2B3</accession>
<evidence type="ECO:0008006" key="3">
    <source>
        <dbReference type="Google" id="ProtNLM"/>
    </source>
</evidence>